<evidence type="ECO:0000256" key="3">
    <source>
        <dbReference type="ARBA" id="ARBA00022729"/>
    </source>
</evidence>
<gene>
    <name evidence="9" type="ORF">COLO4_02899</name>
</gene>
<dbReference type="Proteomes" id="UP000187203">
    <property type="component" value="Unassembled WGS sequence"/>
</dbReference>
<evidence type="ECO:0000256" key="5">
    <source>
        <dbReference type="ARBA" id="ARBA00022807"/>
    </source>
</evidence>
<keyword evidence="10" id="KW-1185">Reference proteome</keyword>
<dbReference type="InterPro" id="IPR025661">
    <property type="entry name" value="Pept_asp_AS"/>
</dbReference>
<dbReference type="SMART" id="SM00645">
    <property type="entry name" value="Pept_C1"/>
    <property type="match status" value="1"/>
</dbReference>
<feature type="domain" description="Peptidase C1A papain C-terminal" evidence="7">
    <location>
        <begin position="106"/>
        <end position="313"/>
    </location>
</feature>
<dbReference type="SUPFAM" id="SSF54001">
    <property type="entry name" value="Cysteine proteinases"/>
    <property type="match status" value="1"/>
</dbReference>
<dbReference type="InterPro" id="IPR000668">
    <property type="entry name" value="Peptidase_C1A_C"/>
</dbReference>
<protein>
    <recommendedName>
        <fullName evidence="11">Peptidase C1A, papain</fullName>
    </recommendedName>
</protein>
<comment type="caution">
    <text evidence="9">The sequence shown here is derived from an EMBL/GenBank/DDBJ whole genome shotgun (WGS) entry which is preliminary data.</text>
</comment>
<dbReference type="Gene3D" id="3.90.70.10">
    <property type="entry name" value="Cysteine proteinases"/>
    <property type="match status" value="1"/>
</dbReference>
<dbReference type="InterPro" id="IPR013128">
    <property type="entry name" value="Peptidase_C1A"/>
</dbReference>
<keyword evidence="2" id="KW-0645">Protease</keyword>
<dbReference type="SMART" id="SM00848">
    <property type="entry name" value="Inhibitor_I29"/>
    <property type="match status" value="1"/>
</dbReference>
<dbReference type="InterPro" id="IPR039417">
    <property type="entry name" value="Peptidase_C1A_papain-like"/>
</dbReference>
<dbReference type="Pfam" id="PF08246">
    <property type="entry name" value="Inhibitor_I29"/>
    <property type="match status" value="1"/>
</dbReference>
<feature type="domain" description="Cathepsin propeptide inhibitor" evidence="8">
    <location>
        <begin position="14"/>
        <end position="71"/>
    </location>
</feature>
<dbReference type="EMBL" id="AWUE01008216">
    <property type="protein sequence ID" value="OMP12667.1"/>
    <property type="molecule type" value="Genomic_DNA"/>
</dbReference>
<dbReference type="InterPro" id="IPR025660">
    <property type="entry name" value="Pept_his_AS"/>
</dbReference>
<comment type="similarity">
    <text evidence="1">Belongs to the peptidase C1 family.</text>
</comment>
<keyword evidence="3" id="KW-0732">Signal</keyword>
<dbReference type="AlphaFoldDB" id="A0A1R3L039"/>
<reference evidence="10" key="1">
    <citation type="submission" date="2013-09" db="EMBL/GenBank/DDBJ databases">
        <title>Corchorus olitorius genome sequencing.</title>
        <authorList>
            <person name="Alam M."/>
            <person name="Haque M.S."/>
            <person name="Islam M.S."/>
            <person name="Emdad E.M."/>
            <person name="Islam M.M."/>
            <person name="Ahmed B."/>
            <person name="Halim A."/>
            <person name="Hossen Q.M.M."/>
            <person name="Hossain M.Z."/>
            <person name="Ahmed R."/>
            <person name="Khan M.M."/>
            <person name="Islam R."/>
            <person name="Rashid M.M."/>
            <person name="Khan S.A."/>
            <person name="Rahman M.S."/>
            <person name="Alam M."/>
            <person name="Yahiya A.S."/>
            <person name="Khan M.S."/>
            <person name="Azam M.S."/>
            <person name="Haque T."/>
            <person name="Lashkar M.Z.H."/>
            <person name="Akhand A.I."/>
            <person name="Morshed G."/>
            <person name="Roy S."/>
            <person name="Uddin K.S."/>
            <person name="Rabeya T."/>
            <person name="Hossain A.S."/>
            <person name="Chowdhury A."/>
            <person name="Snigdha A.R."/>
            <person name="Mortoza M.S."/>
            <person name="Matin S.A."/>
            <person name="Hoque S.M.E."/>
            <person name="Islam M.K."/>
            <person name="Roy D.K."/>
            <person name="Haider R."/>
            <person name="Moosa M.M."/>
            <person name="Elias S.M."/>
            <person name="Hasan A.M."/>
            <person name="Jahan S."/>
            <person name="Shafiuddin M."/>
            <person name="Mahmood N."/>
            <person name="Shommy N.S."/>
        </authorList>
    </citation>
    <scope>NUCLEOTIDE SEQUENCE [LARGE SCALE GENOMIC DNA]</scope>
    <source>
        <strain evidence="10">cv. O-4</strain>
    </source>
</reference>
<evidence type="ECO:0000259" key="8">
    <source>
        <dbReference type="SMART" id="SM00848"/>
    </source>
</evidence>
<evidence type="ECO:0000256" key="6">
    <source>
        <dbReference type="ARBA" id="ARBA00023157"/>
    </source>
</evidence>
<organism evidence="9 10">
    <name type="scientific">Corchorus olitorius</name>
    <dbReference type="NCBI Taxonomy" id="93759"/>
    <lineage>
        <taxon>Eukaryota</taxon>
        <taxon>Viridiplantae</taxon>
        <taxon>Streptophyta</taxon>
        <taxon>Embryophyta</taxon>
        <taxon>Tracheophyta</taxon>
        <taxon>Spermatophyta</taxon>
        <taxon>Magnoliopsida</taxon>
        <taxon>eudicotyledons</taxon>
        <taxon>Gunneridae</taxon>
        <taxon>Pentapetalae</taxon>
        <taxon>rosids</taxon>
        <taxon>malvids</taxon>
        <taxon>Malvales</taxon>
        <taxon>Malvaceae</taxon>
        <taxon>Grewioideae</taxon>
        <taxon>Apeibeae</taxon>
        <taxon>Corchorus</taxon>
    </lineage>
</organism>
<dbReference type="PROSITE" id="PS00639">
    <property type="entry name" value="THIOL_PROTEASE_HIS"/>
    <property type="match status" value="1"/>
</dbReference>
<sequence length="314" mass="34621">MSHTTHEAAIIAEHEAWMSKYGRTYANEAEKNKRFKIFKENFEYIHNFNNAGNKTYKLSINKYSDLTHDEFVASRTGYKVPGNVAPTSSPLSARSIAEVTDVIANAPTSWNWTEKGAVTPVKDQGGCAVAAMEGITKIKTGVLLPLSEQQVLDCSGNQQGCNGGYLNEAFNYIIWNKGLTMECYYPYTGRQGTCDPVKQAAVVAKISNYGLVPQYNEQELLKAVWIQPIMVGIEVSGDFVYYSSGVFTGYCGTSINHAVAVVGYGTSQDGIDYWLVKNSWGPDWGERGYIRMQRNVAAPAGLCGIAIWPLYPIV</sequence>
<keyword evidence="5" id="KW-0788">Thiol protease</keyword>
<evidence type="ECO:0000313" key="10">
    <source>
        <dbReference type="Proteomes" id="UP000187203"/>
    </source>
</evidence>
<dbReference type="PANTHER" id="PTHR12411">
    <property type="entry name" value="CYSTEINE PROTEASE FAMILY C1-RELATED"/>
    <property type="match status" value="1"/>
</dbReference>
<evidence type="ECO:0008006" key="11">
    <source>
        <dbReference type="Google" id="ProtNLM"/>
    </source>
</evidence>
<dbReference type="FunFam" id="3.90.70.10:FF:000067">
    <property type="entry name" value="Senescence-specific cysteine protease"/>
    <property type="match status" value="1"/>
</dbReference>
<keyword evidence="6" id="KW-1015">Disulfide bond</keyword>
<name>A0A1R3L039_9ROSI</name>
<dbReference type="InterPro" id="IPR013201">
    <property type="entry name" value="Prot_inhib_I29"/>
</dbReference>
<evidence type="ECO:0000256" key="1">
    <source>
        <dbReference type="ARBA" id="ARBA00008455"/>
    </source>
</evidence>
<dbReference type="GO" id="GO:0008234">
    <property type="term" value="F:cysteine-type peptidase activity"/>
    <property type="evidence" value="ECO:0007669"/>
    <property type="project" value="UniProtKB-KW"/>
</dbReference>
<evidence type="ECO:0000256" key="4">
    <source>
        <dbReference type="ARBA" id="ARBA00022801"/>
    </source>
</evidence>
<dbReference type="Pfam" id="PF00112">
    <property type="entry name" value="Peptidase_C1"/>
    <property type="match status" value="1"/>
</dbReference>
<proteinExistence type="inferred from homology"/>
<evidence type="ECO:0000259" key="7">
    <source>
        <dbReference type="SMART" id="SM00645"/>
    </source>
</evidence>
<dbReference type="InterPro" id="IPR038765">
    <property type="entry name" value="Papain-like_cys_pep_sf"/>
</dbReference>
<evidence type="ECO:0000313" key="9">
    <source>
        <dbReference type="EMBL" id="OMP12667.1"/>
    </source>
</evidence>
<dbReference type="OrthoDB" id="190265at2759"/>
<evidence type="ECO:0000256" key="2">
    <source>
        <dbReference type="ARBA" id="ARBA00022670"/>
    </source>
</evidence>
<dbReference type="GO" id="GO:0006508">
    <property type="term" value="P:proteolysis"/>
    <property type="evidence" value="ECO:0007669"/>
    <property type="project" value="UniProtKB-KW"/>
</dbReference>
<keyword evidence="4" id="KW-0378">Hydrolase</keyword>
<dbReference type="PROSITE" id="PS00640">
    <property type="entry name" value="THIOL_PROTEASE_ASN"/>
    <property type="match status" value="1"/>
</dbReference>
<accession>A0A1R3L039</accession>
<dbReference type="STRING" id="93759.A0A1R3L039"/>
<dbReference type="CDD" id="cd02248">
    <property type="entry name" value="Peptidase_C1A"/>
    <property type="match status" value="1"/>
</dbReference>